<sequence length="307" mass="32831">MSPQQHRPEAAEREELARLVPVPADRDLPGNRHRLFKHYLMNEVQRDLRDLHPDPAQESARRTRDRRKRLIWRVAVPAAALAAAGGTAAAVMAGGTAPAAAPLTVQCAATLSTEIRDSFATAVRSGESPEQACAKAWPDLVENLRSHPETADRAARWTPAPPDHLVGCTSRNGDRAVIVYPRPTGLTAERACARVGQVRPDDGPVYAGATAEQVRKLAELVDDRIGDRIGDGTDGGTGGGSIGPGGACAPYSVMRTAVERSLDELGMSRWRIDNQHTGGDGGTVWYDIREATGTVVLRDGTRLCTAG</sequence>
<keyword evidence="1" id="KW-0472">Membrane</keyword>
<accession>A0ABQ5PAD9</accession>
<dbReference type="Proteomes" id="UP001291653">
    <property type="component" value="Unassembled WGS sequence"/>
</dbReference>
<keyword evidence="1" id="KW-0812">Transmembrane</keyword>
<evidence type="ECO:0000313" key="2">
    <source>
        <dbReference type="EMBL" id="GLF99541.1"/>
    </source>
</evidence>
<gene>
    <name evidence="2" type="ORF">SYYSPA8_34610</name>
</gene>
<name>A0ABQ5PAD9_9ACTN</name>
<keyword evidence="3" id="KW-1185">Reference proteome</keyword>
<proteinExistence type="predicted"/>
<comment type="caution">
    <text evidence="2">The sequence shown here is derived from an EMBL/GenBank/DDBJ whole genome shotgun (WGS) entry which is preliminary data.</text>
</comment>
<protein>
    <submittedName>
        <fullName evidence="2">Uncharacterized protein</fullName>
    </submittedName>
</protein>
<organism evidence="2 3">
    <name type="scientific">Streptomyces yaizuensis</name>
    <dbReference type="NCBI Taxonomy" id="2989713"/>
    <lineage>
        <taxon>Bacteria</taxon>
        <taxon>Bacillati</taxon>
        <taxon>Actinomycetota</taxon>
        <taxon>Actinomycetes</taxon>
        <taxon>Kitasatosporales</taxon>
        <taxon>Streptomycetaceae</taxon>
        <taxon>Streptomyces</taxon>
    </lineage>
</organism>
<reference evidence="2 3" key="1">
    <citation type="submission" date="2022-10" db="EMBL/GenBank/DDBJ databases">
        <title>Draft genome sequence of Streptomyces sp. YSPA8.</title>
        <authorList>
            <person name="Moriuchi R."/>
            <person name="Dohra H."/>
            <person name="Yamamura H."/>
            <person name="Kodani S."/>
        </authorList>
    </citation>
    <scope>NUCLEOTIDE SEQUENCE [LARGE SCALE GENOMIC DNA]</scope>
    <source>
        <strain evidence="2 3">YSPA8</strain>
    </source>
</reference>
<dbReference type="RefSeq" id="WP_323451479.1">
    <property type="nucleotide sequence ID" value="NZ_BSBI01000021.1"/>
</dbReference>
<evidence type="ECO:0000256" key="1">
    <source>
        <dbReference type="SAM" id="Phobius"/>
    </source>
</evidence>
<dbReference type="EMBL" id="BSBI01000021">
    <property type="protein sequence ID" value="GLF99541.1"/>
    <property type="molecule type" value="Genomic_DNA"/>
</dbReference>
<feature type="transmembrane region" description="Helical" evidence="1">
    <location>
        <begin position="70"/>
        <end position="93"/>
    </location>
</feature>
<evidence type="ECO:0000313" key="3">
    <source>
        <dbReference type="Proteomes" id="UP001291653"/>
    </source>
</evidence>
<keyword evidence="1" id="KW-1133">Transmembrane helix</keyword>